<reference evidence="2" key="2">
    <citation type="submission" date="2022-01" db="EMBL/GenBank/DDBJ databases">
        <authorList>
            <person name="Yamashiro T."/>
            <person name="Shiraishi A."/>
            <person name="Satake H."/>
            <person name="Nakayama K."/>
        </authorList>
    </citation>
    <scope>NUCLEOTIDE SEQUENCE</scope>
</reference>
<comment type="caution">
    <text evidence="2">The sequence shown here is derived from an EMBL/GenBank/DDBJ whole genome shotgun (WGS) entry which is preliminary data.</text>
</comment>
<accession>A0ABQ5BVP2</accession>
<proteinExistence type="predicted"/>
<evidence type="ECO:0000313" key="2">
    <source>
        <dbReference type="EMBL" id="GJT17818.1"/>
    </source>
</evidence>
<dbReference type="Proteomes" id="UP001151760">
    <property type="component" value="Unassembled WGS sequence"/>
</dbReference>
<protein>
    <submittedName>
        <fullName evidence="2">Uncharacterized protein</fullName>
    </submittedName>
</protein>
<evidence type="ECO:0000313" key="3">
    <source>
        <dbReference type="Proteomes" id="UP001151760"/>
    </source>
</evidence>
<reference evidence="2" key="1">
    <citation type="journal article" date="2022" name="Int. J. Mol. Sci.">
        <title>Draft Genome of Tanacetum Coccineum: Genomic Comparison of Closely Related Tanacetum-Family Plants.</title>
        <authorList>
            <person name="Yamashiro T."/>
            <person name="Shiraishi A."/>
            <person name="Nakayama K."/>
            <person name="Satake H."/>
        </authorList>
    </citation>
    <scope>NUCLEOTIDE SEQUENCE</scope>
</reference>
<dbReference type="EMBL" id="BQNB010013590">
    <property type="protein sequence ID" value="GJT17818.1"/>
    <property type="molecule type" value="Genomic_DNA"/>
</dbReference>
<feature type="region of interest" description="Disordered" evidence="1">
    <location>
        <begin position="103"/>
        <end position="133"/>
    </location>
</feature>
<gene>
    <name evidence="2" type="ORF">Tco_0876524</name>
</gene>
<keyword evidence="3" id="KW-1185">Reference proteome</keyword>
<sequence>MKIAVSTVDFLGAVIGEGTIKLEPHIIKKIVNFNEEELKTRKGSRIAQSKMKQLAASCSLLPQLEEILKSPNSPKTLNFQQQRKQSKPCEVYKQSYNAKPKSALACQPKTTTGLTKEKTSEFKTKKPEESLLN</sequence>
<name>A0ABQ5BVP2_9ASTR</name>
<feature type="compositionally biased region" description="Basic and acidic residues" evidence="1">
    <location>
        <begin position="115"/>
        <end position="133"/>
    </location>
</feature>
<evidence type="ECO:0000256" key="1">
    <source>
        <dbReference type="SAM" id="MobiDB-lite"/>
    </source>
</evidence>
<organism evidence="2 3">
    <name type="scientific">Tanacetum coccineum</name>
    <dbReference type="NCBI Taxonomy" id="301880"/>
    <lineage>
        <taxon>Eukaryota</taxon>
        <taxon>Viridiplantae</taxon>
        <taxon>Streptophyta</taxon>
        <taxon>Embryophyta</taxon>
        <taxon>Tracheophyta</taxon>
        <taxon>Spermatophyta</taxon>
        <taxon>Magnoliopsida</taxon>
        <taxon>eudicotyledons</taxon>
        <taxon>Gunneridae</taxon>
        <taxon>Pentapetalae</taxon>
        <taxon>asterids</taxon>
        <taxon>campanulids</taxon>
        <taxon>Asterales</taxon>
        <taxon>Asteraceae</taxon>
        <taxon>Asteroideae</taxon>
        <taxon>Anthemideae</taxon>
        <taxon>Anthemidinae</taxon>
        <taxon>Tanacetum</taxon>
    </lineage>
</organism>